<protein>
    <submittedName>
        <fullName evidence="1">Uncharacterized protein</fullName>
    </submittedName>
</protein>
<proteinExistence type="predicted"/>
<dbReference type="AlphaFoldDB" id="A0A8T1TTF4"/>
<reference evidence="1" key="1">
    <citation type="submission" date="2021-01" db="EMBL/GenBank/DDBJ databases">
        <title>Phytophthora aleatoria, a newly-described species from Pinus radiata is distinct from Phytophthora cactorum isolates based on comparative genomics.</title>
        <authorList>
            <person name="Mcdougal R."/>
            <person name="Panda P."/>
            <person name="Williams N."/>
            <person name="Studholme D.J."/>
        </authorList>
    </citation>
    <scope>NUCLEOTIDE SEQUENCE</scope>
    <source>
        <strain evidence="1">NZFS 3830</strain>
    </source>
</reference>
<name>A0A8T1TTF4_9STRA</name>
<comment type="caution">
    <text evidence="1">The sequence shown here is derived from an EMBL/GenBank/DDBJ whole genome shotgun (WGS) entry which is preliminary data.</text>
</comment>
<organism evidence="1 2">
    <name type="scientific">Phytophthora cactorum</name>
    <dbReference type="NCBI Taxonomy" id="29920"/>
    <lineage>
        <taxon>Eukaryota</taxon>
        <taxon>Sar</taxon>
        <taxon>Stramenopiles</taxon>
        <taxon>Oomycota</taxon>
        <taxon>Peronosporomycetes</taxon>
        <taxon>Peronosporales</taxon>
        <taxon>Peronosporaceae</taxon>
        <taxon>Phytophthora</taxon>
    </lineage>
</organism>
<gene>
    <name evidence="1" type="ORF">JG687_00015913</name>
</gene>
<dbReference type="OrthoDB" id="163776at2759"/>
<dbReference type="EMBL" id="JAENGZ010001494">
    <property type="protein sequence ID" value="KAG6947746.1"/>
    <property type="molecule type" value="Genomic_DNA"/>
</dbReference>
<feature type="non-terminal residue" evidence="1">
    <location>
        <position position="1"/>
    </location>
</feature>
<evidence type="ECO:0000313" key="1">
    <source>
        <dbReference type="EMBL" id="KAG6947746.1"/>
    </source>
</evidence>
<accession>A0A8T1TTF4</accession>
<sequence>RLKSKDATVIKRARNSLANTCTRIPFSPAQCPILALTVHLFSCPERTVTGKQQLFIGTDIKNRFGRTFHRVIAALNEEETCILGCNPDDTDTQSLRKDSGYYVLGQVYGPTIVSVYLRMDQSLGKLKDPYIHFAEGANQLCGRIIAGLPFNSERFAVLPPHFHPGLCEKMTINYWN</sequence>
<dbReference type="Proteomes" id="UP000688947">
    <property type="component" value="Unassembled WGS sequence"/>
</dbReference>
<evidence type="ECO:0000313" key="2">
    <source>
        <dbReference type="Proteomes" id="UP000688947"/>
    </source>
</evidence>